<feature type="compositionally biased region" description="Polar residues" evidence="1">
    <location>
        <begin position="163"/>
        <end position="193"/>
    </location>
</feature>
<protein>
    <submittedName>
        <fullName evidence="2">24111_t:CDS:1</fullName>
    </submittedName>
</protein>
<feature type="compositionally biased region" description="Polar residues" evidence="1">
    <location>
        <begin position="107"/>
        <end position="116"/>
    </location>
</feature>
<sequence length="444" mass="51936">PSDLTEDSLPRDDEILKPSVTQSNHPRKEKNLSHSDIINAETSVIESHKNDMLVISSIIDNQREPPTSSSSINEQNQSDKLMDYQIMNIIRQYQPVVLVNDPILESQKYNDPQPDSDSSEEIREQGDLVRKRKSEITQKYKASKKAKKNDSKDKQSLLETHGDTNITTEHNEQANNKSSNLESTFVNSTNSEFNDNEDSKSTNSEQQIEIEQVTKSKYSKSKVTKYVDLLKKIRRVKRISENFASQDPSKIFEMFSQPIDRHFNEGVSEVSFEPEPIPKIMEDVYSCSKYLKIWDSHFNNCKNLIGIQDYKMLRLTYSLTEVFFIMLKICNQEQVKDTSLAKNTNTWKGRDIKSRMNKFWNINSRTMLKKWTSYWRLCHFLWVTNISPKEMVEVKLKADFFRNVTDMEYNFLIKELLEQDFPNFSNIKDEKILDLIEIAKKICK</sequence>
<evidence type="ECO:0000313" key="3">
    <source>
        <dbReference type="Proteomes" id="UP000789901"/>
    </source>
</evidence>
<organism evidence="2 3">
    <name type="scientific">Gigaspora margarita</name>
    <dbReference type="NCBI Taxonomy" id="4874"/>
    <lineage>
        <taxon>Eukaryota</taxon>
        <taxon>Fungi</taxon>
        <taxon>Fungi incertae sedis</taxon>
        <taxon>Mucoromycota</taxon>
        <taxon>Glomeromycotina</taxon>
        <taxon>Glomeromycetes</taxon>
        <taxon>Diversisporales</taxon>
        <taxon>Gigasporaceae</taxon>
        <taxon>Gigaspora</taxon>
    </lineage>
</organism>
<evidence type="ECO:0000256" key="1">
    <source>
        <dbReference type="SAM" id="MobiDB-lite"/>
    </source>
</evidence>
<name>A0ABN7UDR9_GIGMA</name>
<proteinExistence type="predicted"/>
<dbReference type="Proteomes" id="UP000789901">
    <property type="component" value="Unassembled WGS sequence"/>
</dbReference>
<feature type="non-terminal residue" evidence="2">
    <location>
        <position position="1"/>
    </location>
</feature>
<feature type="region of interest" description="Disordered" evidence="1">
    <location>
        <begin position="1"/>
        <end position="35"/>
    </location>
</feature>
<dbReference type="EMBL" id="CAJVQB010001880">
    <property type="protein sequence ID" value="CAG8554304.1"/>
    <property type="molecule type" value="Genomic_DNA"/>
</dbReference>
<feature type="compositionally biased region" description="Basic and acidic residues" evidence="1">
    <location>
        <begin position="120"/>
        <end position="138"/>
    </location>
</feature>
<evidence type="ECO:0000313" key="2">
    <source>
        <dbReference type="EMBL" id="CAG8554304.1"/>
    </source>
</evidence>
<keyword evidence="3" id="KW-1185">Reference proteome</keyword>
<accession>A0ABN7UDR9</accession>
<feature type="region of interest" description="Disordered" evidence="1">
    <location>
        <begin position="106"/>
        <end position="208"/>
    </location>
</feature>
<feature type="compositionally biased region" description="Basic and acidic residues" evidence="1">
    <location>
        <begin position="148"/>
        <end position="162"/>
    </location>
</feature>
<gene>
    <name evidence="2" type="ORF">GMARGA_LOCUS4707</name>
</gene>
<comment type="caution">
    <text evidence="2">The sequence shown here is derived from an EMBL/GenBank/DDBJ whole genome shotgun (WGS) entry which is preliminary data.</text>
</comment>
<reference evidence="2 3" key="1">
    <citation type="submission" date="2021-06" db="EMBL/GenBank/DDBJ databases">
        <authorList>
            <person name="Kallberg Y."/>
            <person name="Tangrot J."/>
            <person name="Rosling A."/>
        </authorList>
    </citation>
    <scope>NUCLEOTIDE SEQUENCE [LARGE SCALE GENOMIC DNA]</scope>
    <source>
        <strain evidence="2 3">120-4 pot B 10/14</strain>
    </source>
</reference>